<feature type="compositionally biased region" description="Polar residues" evidence="1">
    <location>
        <begin position="24"/>
        <end position="48"/>
    </location>
</feature>
<protein>
    <submittedName>
        <fullName evidence="2">Uncharacterized protein</fullName>
    </submittedName>
</protein>
<feature type="region of interest" description="Disordered" evidence="1">
    <location>
        <begin position="1"/>
        <end position="114"/>
    </location>
</feature>
<proteinExistence type="predicted"/>
<dbReference type="AlphaFoldDB" id="A0AAD5T2G5"/>
<gene>
    <name evidence="2" type="ORF">HK100_011022</name>
</gene>
<organism evidence="2 3">
    <name type="scientific">Physocladia obscura</name>
    <dbReference type="NCBI Taxonomy" id="109957"/>
    <lineage>
        <taxon>Eukaryota</taxon>
        <taxon>Fungi</taxon>
        <taxon>Fungi incertae sedis</taxon>
        <taxon>Chytridiomycota</taxon>
        <taxon>Chytridiomycota incertae sedis</taxon>
        <taxon>Chytridiomycetes</taxon>
        <taxon>Chytridiales</taxon>
        <taxon>Chytriomycetaceae</taxon>
        <taxon>Physocladia</taxon>
    </lineage>
</organism>
<sequence length="188" mass="20595">MGGNLSTEAVASSRLRVTRERSITHSNSSAEGTTPTRRVPSFTLQQPQPKVPLPGTTTATTKVTGTSSAHSPANSVLKRDEREDSSANSVPETVSVPANPRPSTDTVNDSNSDSDSYWDLDIGYSPQAGILNATAAKTWHPNNSTNRRSLDLREYHTVDSSDYTLPSDEIEQSRIELQHYTLRHVFKK</sequence>
<comment type="caution">
    <text evidence="2">The sequence shown here is derived from an EMBL/GenBank/DDBJ whole genome shotgun (WGS) entry which is preliminary data.</text>
</comment>
<accession>A0AAD5T2G5</accession>
<evidence type="ECO:0000256" key="1">
    <source>
        <dbReference type="SAM" id="MobiDB-lite"/>
    </source>
</evidence>
<keyword evidence="3" id="KW-1185">Reference proteome</keyword>
<reference evidence="2" key="1">
    <citation type="submission" date="2020-05" db="EMBL/GenBank/DDBJ databases">
        <title>Phylogenomic resolution of chytrid fungi.</title>
        <authorList>
            <person name="Stajich J.E."/>
            <person name="Amses K."/>
            <person name="Simmons R."/>
            <person name="Seto K."/>
            <person name="Myers J."/>
            <person name="Bonds A."/>
            <person name="Quandt C.A."/>
            <person name="Barry K."/>
            <person name="Liu P."/>
            <person name="Grigoriev I."/>
            <person name="Longcore J.E."/>
            <person name="James T.Y."/>
        </authorList>
    </citation>
    <scope>NUCLEOTIDE SEQUENCE</scope>
    <source>
        <strain evidence="2">JEL0513</strain>
    </source>
</reference>
<feature type="compositionally biased region" description="Low complexity" evidence="1">
    <location>
        <begin position="53"/>
        <end position="69"/>
    </location>
</feature>
<dbReference type="EMBL" id="JADGJH010000634">
    <property type="protein sequence ID" value="KAJ3125022.1"/>
    <property type="molecule type" value="Genomic_DNA"/>
</dbReference>
<evidence type="ECO:0000313" key="3">
    <source>
        <dbReference type="Proteomes" id="UP001211907"/>
    </source>
</evidence>
<dbReference type="Proteomes" id="UP001211907">
    <property type="component" value="Unassembled WGS sequence"/>
</dbReference>
<feature type="compositionally biased region" description="Low complexity" evidence="1">
    <location>
        <begin position="103"/>
        <end position="114"/>
    </location>
</feature>
<evidence type="ECO:0000313" key="2">
    <source>
        <dbReference type="EMBL" id="KAJ3125022.1"/>
    </source>
</evidence>
<name>A0AAD5T2G5_9FUNG</name>
<feature type="compositionally biased region" description="Polar residues" evidence="1">
    <location>
        <begin position="1"/>
        <end position="10"/>
    </location>
</feature>